<protein>
    <submittedName>
        <fullName evidence="10">Prenyltransferase</fullName>
    </submittedName>
</protein>
<dbReference type="GO" id="GO:0016020">
    <property type="term" value="C:membrane"/>
    <property type="evidence" value="ECO:0007669"/>
    <property type="project" value="UniProtKB-SubCell"/>
</dbReference>
<dbReference type="PANTHER" id="PTHR13929">
    <property type="entry name" value="1,4-DIHYDROXY-2-NAPHTHOATE OCTAPRENYLTRANSFERASE"/>
    <property type="match status" value="1"/>
</dbReference>
<evidence type="ECO:0000256" key="1">
    <source>
        <dbReference type="ARBA" id="ARBA00004141"/>
    </source>
</evidence>
<comment type="pathway">
    <text evidence="2">Quinol/quinone metabolism; menaquinone biosynthesis.</text>
</comment>
<evidence type="ECO:0000313" key="10">
    <source>
        <dbReference type="EMBL" id="TLU67190.1"/>
    </source>
</evidence>
<dbReference type="GO" id="GO:0004659">
    <property type="term" value="F:prenyltransferase activity"/>
    <property type="evidence" value="ECO:0007669"/>
    <property type="project" value="InterPro"/>
</dbReference>
<evidence type="ECO:0000256" key="5">
    <source>
        <dbReference type="ARBA" id="ARBA00022679"/>
    </source>
</evidence>
<accession>A0A5R9INU0</accession>
<gene>
    <name evidence="10" type="ORF">FE810_02585</name>
</gene>
<keyword evidence="5 10" id="KW-0808">Transferase</keyword>
<dbReference type="Pfam" id="PF01040">
    <property type="entry name" value="UbiA"/>
    <property type="match status" value="1"/>
</dbReference>
<dbReference type="Proteomes" id="UP000307790">
    <property type="component" value="Unassembled WGS sequence"/>
</dbReference>
<evidence type="ECO:0000256" key="4">
    <source>
        <dbReference type="ARBA" id="ARBA00022475"/>
    </source>
</evidence>
<feature type="transmembrane region" description="Helical" evidence="9">
    <location>
        <begin position="252"/>
        <end position="271"/>
    </location>
</feature>
<evidence type="ECO:0000256" key="6">
    <source>
        <dbReference type="ARBA" id="ARBA00022692"/>
    </source>
</evidence>
<evidence type="ECO:0000256" key="2">
    <source>
        <dbReference type="ARBA" id="ARBA00004863"/>
    </source>
</evidence>
<evidence type="ECO:0000256" key="8">
    <source>
        <dbReference type="ARBA" id="ARBA00023136"/>
    </source>
</evidence>
<dbReference type="GO" id="GO:0042371">
    <property type="term" value="P:vitamin K biosynthetic process"/>
    <property type="evidence" value="ECO:0007669"/>
    <property type="project" value="TreeGrafter"/>
</dbReference>
<keyword evidence="6 9" id="KW-0812">Transmembrane</keyword>
<dbReference type="InterPro" id="IPR000537">
    <property type="entry name" value="UbiA_prenyltransferase"/>
</dbReference>
<dbReference type="InterPro" id="IPR026046">
    <property type="entry name" value="UBIAD1"/>
</dbReference>
<feature type="transmembrane region" description="Helical" evidence="9">
    <location>
        <begin position="103"/>
        <end position="124"/>
    </location>
</feature>
<sequence length="306" mass="33087">MTKGTTLRLNMMISTLLKSIRLPFLVLAPVCVFLASSLVIYEQTNLNYVVLILALLGGLFAQISVNALNEYLDFTSGLDAMTKRTAFSGGSGALIEAPEMKNWVLYVALLSLLVTITIGVFFYYVRGPIIFVYGILGIFLILAYTRWLNKSALACLIAPGLGFGTIMVTGCHFALSGMHTSGSLFAGFVVFFLTNNLLLLNQFPDIDADQQVGRNHMAIRYGVVTATKVYSLFAILAALTLLIAIISKSLPPLTAIALLPLSAGIYCFYGCKKYGKSLGDKPLYLAVNTIITLLVPVIIATSLLLS</sequence>
<dbReference type="Gene3D" id="1.10.357.140">
    <property type="entry name" value="UbiA prenyltransferase"/>
    <property type="match status" value="1"/>
</dbReference>
<dbReference type="CDD" id="cd13962">
    <property type="entry name" value="PT_UbiA_UBIAD1"/>
    <property type="match status" value="1"/>
</dbReference>
<feature type="transmembrane region" description="Helical" evidence="9">
    <location>
        <begin position="181"/>
        <end position="200"/>
    </location>
</feature>
<dbReference type="AlphaFoldDB" id="A0A5R9INU0"/>
<feature type="transmembrane region" description="Helical" evidence="9">
    <location>
        <begin position="154"/>
        <end position="175"/>
    </location>
</feature>
<keyword evidence="7 9" id="KW-1133">Transmembrane helix</keyword>
<keyword evidence="8 9" id="KW-0472">Membrane</keyword>
<feature type="transmembrane region" description="Helical" evidence="9">
    <location>
        <begin position="46"/>
        <end position="68"/>
    </location>
</feature>
<keyword evidence="11" id="KW-1185">Reference proteome</keyword>
<reference evidence="10 11" key="1">
    <citation type="submission" date="2019-05" db="EMBL/GenBank/DDBJ databases">
        <title>Genome sequences of Thalassotalea litorea 1K03283.</title>
        <authorList>
            <person name="Zhang D."/>
        </authorList>
    </citation>
    <scope>NUCLEOTIDE SEQUENCE [LARGE SCALE GENOMIC DNA]</scope>
    <source>
        <strain evidence="10 11">MCCC 1K03283</strain>
    </source>
</reference>
<evidence type="ECO:0000256" key="9">
    <source>
        <dbReference type="SAM" id="Phobius"/>
    </source>
</evidence>
<evidence type="ECO:0000256" key="3">
    <source>
        <dbReference type="ARBA" id="ARBA00022428"/>
    </source>
</evidence>
<comment type="caution">
    <text evidence="10">The sequence shown here is derived from an EMBL/GenBank/DDBJ whole genome shotgun (WGS) entry which is preliminary data.</text>
</comment>
<dbReference type="UniPathway" id="UPA00079"/>
<evidence type="ECO:0000313" key="11">
    <source>
        <dbReference type="Proteomes" id="UP000307790"/>
    </source>
</evidence>
<dbReference type="EMBL" id="VCBC01000003">
    <property type="protein sequence ID" value="TLU67190.1"/>
    <property type="molecule type" value="Genomic_DNA"/>
</dbReference>
<comment type="subcellular location">
    <subcellularLocation>
        <location evidence="1">Membrane</location>
        <topology evidence="1">Multi-pass membrane protein</topology>
    </subcellularLocation>
</comment>
<keyword evidence="3" id="KW-0474">Menaquinone biosynthesis</keyword>
<organism evidence="10 11">
    <name type="scientific">Thalassotalea litorea</name>
    <dbReference type="NCBI Taxonomy" id="2020715"/>
    <lineage>
        <taxon>Bacteria</taxon>
        <taxon>Pseudomonadati</taxon>
        <taxon>Pseudomonadota</taxon>
        <taxon>Gammaproteobacteria</taxon>
        <taxon>Alteromonadales</taxon>
        <taxon>Colwelliaceae</taxon>
        <taxon>Thalassotalea</taxon>
    </lineage>
</organism>
<proteinExistence type="predicted"/>
<name>A0A5R9INU0_9GAMM</name>
<feature type="transmembrane region" description="Helical" evidence="9">
    <location>
        <begin position="130"/>
        <end position="147"/>
    </location>
</feature>
<evidence type="ECO:0000256" key="7">
    <source>
        <dbReference type="ARBA" id="ARBA00022989"/>
    </source>
</evidence>
<dbReference type="GO" id="GO:0009234">
    <property type="term" value="P:menaquinone biosynthetic process"/>
    <property type="evidence" value="ECO:0007669"/>
    <property type="project" value="UniProtKB-UniPathway"/>
</dbReference>
<feature type="transmembrane region" description="Helical" evidence="9">
    <location>
        <begin position="20"/>
        <end position="40"/>
    </location>
</feature>
<dbReference type="InterPro" id="IPR044878">
    <property type="entry name" value="UbiA_sf"/>
</dbReference>
<feature type="transmembrane region" description="Helical" evidence="9">
    <location>
        <begin position="221"/>
        <end position="246"/>
    </location>
</feature>
<dbReference type="OrthoDB" id="3344514at2"/>
<dbReference type="PANTHER" id="PTHR13929:SF0">
    <property type="entry name" value="UBIA PRENYLTRANSFERASE DOMAIN-CONTAINING PROTEIN 1"/>
    <property type="match status" value="1"/>
</dbReference>
<feature type="transmembrane region" description="Helical" evidence="9">
    <location>
        <begin position="283"/>
        <end position="305"/>
    </location>
</feature>
<keyword evidence="4" id="KW-1003">Cell membrane</keyword>